<accession>X1FAN6</accession>
<reference evidence="1" key="1">
    <citation type="journal article" date="2014" name="Front. Microbiol.">
        <title>High frequency of phylogenetically diverse reductive dehalogenase-homologous genes in deep subseafloor sedimentary metagenomes.</title>
        <authorList>
            <person name="Kawai M."/>
            <person name="Futagami T."/>
            <person name="Toyoda A."/>
            <person name="Takaki Y."/>
            <person name="Nishi S."/>
            <person name="Hori S."/>
            <person name="Arai W."/>
            <person name="Tsubouchi T."/>
            <person name="Morono Y."/>
            <person name="Uchiyama I."/>
            <person name="Ito T."/>
            <person name="Fujiyama A."/>
            <person name="Inagaki F."/>
            <person name="Takami H."/>
        </authorList>
    </citation>
    <scope>NUCLEOTIDE SEQUENCE</scope>
    <source>
        <strain evidence="1">Expedition CK06-06</strain>
    </source>
</reference>
<name>X1FAN6_9ZZZZ</name>
<organism evidence="1">
    <name type="scientific">marine sediment metagenome</name>
    <dbReference type="NCBI Taxonomy" id="412755"/>
    <lineage>
        <taxon>unclassified sequences</taxon>
        <taxon>metagenomes</taxon>
        <taxon>ecological metagenomes</taxon>
    </lineage>
</organism>
<gene>
    <name evidence="1" type="ORF">S03H2_24821</name>
</gene>
<feature type="non-terminal residue" evidence="1">
    <location>
        <position position="68"/>
    </location>
</feature>
<evidence type="ECO:0000313" key="1">
    <source>
        <dbReference type="EMBL" id="GAH42002.1"/>
    </source>
</evidence>
<dbReference type="EMBL" id="BARU01013886">
    <property type="protein sequence ID" value="GAH42002.1"/>
    <property type="molecule type" value="Genomic_DNA"/>
</dbReference>
<proteinExistence type="predicted"/>
<dbReference type="AlphaFoldDB" id="X1FAN6"/>
<sequence>MKRYPINVNALEGGVLMATVWESKNRETLKAVFDQLLDLQKKMREEAGVKIEDYGESITMVDKDGTTI</sequence>
<comment type="caution">
    <text evidence="1">The sequence shown here is derived from an EMBL/GenBank/DDBJ whole genome shotgun (WGS) entry which is preliminary data.</text>
</comment>
<protein>
    <submittedName>
        <fullName evidence="1">Uncharacterized protein</fullName>
    </submittedName>
</protein>